<proteinExistence type="predicted"/>
<dbReference type="AlphaFoldDB" id="A0A9W8DTP4"/>
<keyword evidence="3" id="KW-1185">Reference proteome</keyword>
<gene>
    <name evidence="2" type="ORF">H4219_003218</name>
</gene>
<protein>
    <submittedName>
        <fullName evidence="2">Uncharacterized protein</fullName>
    </submittedName>
</protein>
<feature type="compositionally biased region" description="Basic and acidic residues" evidence="1">
    <location>
        <begin position="47"/>
        <end position="62"/>
    </location>
</feature>
<evidence type="ECO:0000313" key="2">
    <source>
        <dbReference type="EMBL" id="KAJ1917407.1"/>
    </source>
</evidence>
<organism evidence="2 3">
    <name type="scientific">Mycoemilia scoparia</name>
    <dbReference type="NCBI Taxonomy" id="417184"/>
    <lineage>
        <taxon>Eukaryota</taxon>
        <taxon>Fungi</taxon>
        <taxon>Fungi incertae sedis</taxon>
        <taxon>Zoopagomycota</taxon>
        <taxon>Kickxellomycotina</taxon>
        <taxon>Kickxellomycetes</taxon>
        <taxon>Kickxellales</taxon>
        <taxon>Kickxellaceae</taxon>
        <taxon>Mycoemilia</taxon>
    </lineage>
</organism>
<dbReference type="EMBL" id="JANBPU010000072">
    <property type="protein sequence ID" value="KAJ1917407.1"/>
    <property type="molecule type" value="Genomic_DNA"/>
</dbReference>
<sequence>MRIYRHRSLGDMRMSASKLGVIDEILSDNDDQDQDQLVPSNSSGGNRSKEEESGGGNDDKFDTLSQALNGEAGVTRWQSKLAKNQDYKRREVEVKDT</sequence>
<comment type="caution">
    <text evidence="2">The sequence shown here is derived from an EMBL/GenBank/DDBJ whole genome shotgun (WGS) entry which is preliminary data.</text>
</comment>
<name>A0A9W8DTP4_9FUNG</name>
<dbReference type="Proteomes" id="UP001150538">
    <property type="component" value="Unassembled WGS sequence"/>
</dbReference>
<feature type="region of interest" description="Disordered" evidence="1">
    <location>
        <begin position="25"/>
        <end position="76"/>
    </location>
</feature>
<reference evidence="2" key="1">
    <citation type="submission" date="2022-07" db="EMBL/GenBank/DDBJ databases">
        <title>Phylogenomic reconstructions and comparative analyses of Kickxellomycotina fungi.</title>
        <authorList>
            <person name="Reynolds N.K."/>
            <person name="Stajich J.E."/>
            <person name="Barry K."/>
            <person name="Grigoriev I.V."/>
            <person name="Crous P."/>
            <person name="Smith M.E."/>
        </authorList>
    </citation>
    <scope>NUCLEOTIDE SEQUENCE</scope>
    <source>
        <strain evidence="2">NBRC 100468</strain>
    </source>
</reference>
<evidence type="ECO:0000313" key="3">
    <source>
        <dbReference type="Proteomes" id="UP001150538"/>
    </source>
</evidence>
<accession>A0A9W8DTP4</accession>
<feature type="compositionally biased region" description="Acidic residues" evidence="1">
    <location>
        <begin position="25"/>
        <end position="34"/>
    </location>
</feature>
<feature type="compositionally biased region" description="Polar residues" evidence="1">
    <location>
        <begin position="37"/>
        <end position="46"/>
    </location>
</feature>
<evidence type="ECO:0000256" key="1">
    <source>
        <dbReference type="SAM" id="MobiDB-lite"/>
    </source>
</evidence>